<sequence length="181" mass="18430">MSGVGSGSGDGIHPTGPSQPAPQHAYEAAGNPTSKNSVEASRSQVNAKTDEDNAVAHRGPNDGTSTEATPTARGHGVHGAPPGEESRGISQSDMDRQELEADQMAAPGEGKIRAAVQGKAGASGREPGLETDIEKKKAEQAPAREAVKAQKQHDVDVGGVLGQRGGPANPVDKNNYPNSGD</sequence>
<feature type="compositionally biased region" description="Basic and acidic residues" evidence="1">
    <location>
        <begin position="145"/>
        <end position="156"/>
    </location>
</feature>
<accession>A0A9Q9AHI2</accession>
<proteinExistence type="predicted"/>
<evidence type="ECO:0000313" key="3">
    <source>
        <dbReference type="Proteomes" id="UP001056384"/>
    </source>
</evidence>
<dbReference type="EMBL" id="CP099418">
    <property type="protein sequence ID" value="USW46988.1"/>
    <property type="molecule type" value="Genomic_DNA"/>
</dbReference>
<dbReference type="AlphaFoldDB" id="A0A9Q9AHI2"/>
<feature type="region of interest" description="Disordered" evidence="1">
    <location>
        <begin position="1"/>
        <end position="181"/>
    </location>
</feature>
<dbReference type="OrthoDB" id="3438962at2759"/>
<reference evidence="2" key="1">
    <citation type="submission" date="2022-06" db="EMBL/GenBank/DDBJ databases">
        <title>Complete genome sequences of two strains of the flax pathogen Septoria linicola.</title>
        <authorList>
            <person name="Lapalu N."/>
            <person name="Simon A."/>
            <person name="Demenou B."/>
            <person name="Paumier D."/>
            <person name="Guillot M.-P."/>
            <person name="Gout L."/>
            <person name="Valade R."/>
        </authorList>
    </citation>
    <scope>NUCLEOTIDE SEQUENCE</scope>
    <source>
        <strain evidence="2">SE15195</strain>
    </source>
</reference>
<gene>
    <name evidence="2" type="ORF">Slin15195_G003070</name>
</gene>
<dbReference type="Proteomes" id="UP001056384">
    <property type="component" value="Chromosome 1"/>
</dbReference>
<evidence type="ECO:0000313" key="2">
    <source>
        <dbReference type="EMBL" id="USW46988.1"/>
    </source>
</evidence>
<evidence type="ECO:0000256" key="1">
    <source>
        <dbReference type="SAM" id="MobiDB-lite"/>
    </source>
</evidence>
<name>A0A9Q9AHI2_9PEZI</name>
<feature type="compositionally biased region" description="Polar residues" evidence="1">
    <location>
        <begin position="31"/>
        <end position="47"/>
    </location>
</feature>
<keyword evidence="3" id="KW-1185">Reference proteome</keyword>
<protein>
    <submittedName>
        <fullName evidence="2">Uncharacterized protein</fullName>
    </submittedName>
</protein>
<organism evidence="2 3">
    <name type="scientific">Septoria linicola</name>
    <dbReference type="NCBI Taxonomy" id="215465"/>
    <lineage>
        <taxon>Eukaryota</taxon>
        <taxon>Fungi</taxon>
        <taxon>Dikarya</taxon>
        <taxon>Ascomycota</taxon>
        <taxon>Pezizomycotina</taxon>
        <taxon>Dothideomycetes</taxon>
        <taxon>Dothideomycetidae</taxon>
        <taxon>Mycosphaerellales</taxon>
        <taxon>Mycosphaerellaceae</taxon>
        <taxon>Septoria</taxon>
    </lineage>
</organism>
<feature type="compositionally biased region" description="Gly residues" evidence="1">
    <location>
        <begin position="1"/>
        <end position="10"/>
    </location>
</feature>